<dbReference type="InterPro" id="IPR002125">
    <property type="entry name" value="CMP_dCMP_dom"/>
</dbReference>
<dbReference type="EMBL" id="MTBC01000013">
    <property type="protein sequence ID" value="OQD41541.1"/>
    <property type="molecule type" value="Genomic_DNA"/>
</dbReference>
<keyword evidence="7" id="KW-1185">Reference proteome</keyword>
<dbReference type="CDD" id="cd01283">
    <property type="entry name" value="cytidine_deaminase"/>
    <property type="match status" value="1"/>
</dbReference>
<dbReference type="GO" id="GO:0042802">
    <property type="term" value="F:identical protein binding"/>
    <property type="evidence" value="ECO:0007669"/>
    <property type="project" value="UniProtKB-ARBA"/>
</dbReference>
<dbReference type="Proteomes" id="UP000191680">
    <property type="component" value="Unassembled WGS sequence"/>
</dbReference>
<evidence type="ECO:0000313" key="7">
    <source>
        <dbReference type="Proteomes" id="UP000191680"/>
    </source>
</evidence>
<proteinExistence type="inferred from homology"/>
<dbReference type="NCBIfam" id="NF004064">
    <property type="entry name" value="PRK05578.1"/>
    <property type="match status" value="1"/>
</dbReference>
<comment type="caution">
    <text evidence="6">The sequence shown here is derived from an EMBL/GenBank/DDBJ whole genome shotgun (WGS) entry which is preliminary data.</text>
</comment>
<evidence type="ECO:0000313" key="6">
    <source>
        <dbReference type="EMBL" id="OQD41541.1"/>
    </source>
</evidence>
<name>A0A1V6LMY0_9FLAO</name>
<dbReference type="GO" id="GO:0004126">
    <property type="term" value="F:cytidine deaminase activity"/>
    <property type="evidence" value="ECO:0007669"/>
    <property type="project" value="TreeGrafter"/>
</dbReference>
<feature type="domain" description="CMP/dCMP-type deaminase" evidence="5">
    <location>
        <begin position="21"/>
        <end position="149"/>
    </location>
</feature>
<dbReference type="PROSITE" id="PS00903">
    <property type="entry name" value="CYT_DCMP_DEAMINASES_1"/>
    <property type="match status" value="1"/>
</dbReference>
<dbReference type="Pfam" id="PF00383">
    <property type="entry name" value="dCMP_cyt_deam_1"/>
    <property type="match status" value="1"/>
</dbReference>
<dbReference type="GO" id="GO:0008270">
    <property type="term" value="F:zinc ion binding"/>
    <property type="evidence" value="ECO:0007669"/>
    <property type="project" value="InterPro"/>
</dbReference>
<dbReference type="GO" id="GO:0005829">
    <property type="term" value="C:cytosol"/>
    <property type="evidence" value="ECO:0007669"/>
    <property type="project" value="TreeGrafter"/>
</dbReference>
<dbReference type="InterPro" id="IPR050202">
    <property type="entry name" value="Cyt/Deoxycyt_deaminase"/>
</dbReference>
<evidence type="ECO:0000256" key="3">
    <source>
        <dbReference type="ARBA" id="ARBA00022801"/>
    </source>
</evidence>
<gene>
    <name evidence="6" type="ORF">BUL40_15140</name>
</gene>
<protein>
    <submittedName>
        <fullName evidence="6">Cytidine deaminase</fullName>
    </submittedName>
</protein>
<dbReference type="AlphaFoldDB" id="A0A1V6LMY0"/>
<dbReference type="PANTHER" id="PTHR11644">
    <property type="entry name" value="CYTIDINE DEAMINASE"/>
    <property type="match status" value="1"/>
</dbReference>
<evidence type="ECO:0000256" key="1">
    <source>
        <dbReference type="ARBA" id="ARBA00006576"/>
    </source>
</evidence>
<dbReference type="PROSITE" id="PS51747">
    <property type="entry name" value="CYT_DCMP_DEAMINASES_2"/>
    <property type="match status" value="1"/>
</dbReference>
<organism evidence="6 7">
    <name type="scientific">Croceivirga radicis</name>
    <dbReference type="NCBI Taxonomy" id="1929488"/>
    <lineage>
        <taxon>Bacteria</taxon>
        <taxon>Pseudomonadati</taxon>
        <taxon>Bacteroidota</taxon>
        <taxon>Flavobacteriia</taxon>
        <taxon>Flavobacteriales</taxon>
        <taxon>Flavobacteriaceae</taxon>
        <taxon>Croceivirga</taxon>
    </lineage>
</organism>
<accession>A0A1V6LMY0</accession>
<dbReference type="Gene3D" id="3.40.140.10">
    <property type="entry name" value="Cytidine Deaminase, domain 2"/>
    <property type="match status" value="1"/>
</dbReference>
<reference evidence="6 7" key="1">
    <citation type="submission" date="2016-12" db="EMBL/GenBank/DDBJ databases">
        <authorList>
            <person name="Song W.-J."/>
            <person name="Kurnit D.M."/>
        </authorList>
    </citation>
    <scope>NUCLEOTIDE SEQUENCE [LARGE SCALE GENOMIC DNA]</scope>
    <source>
        <strain evidence="6 7">HSG9</strain>
    </source>
</reference>
<evidence type="ECO:0000256" key="2">
    <source>
        <dbReference type="ARBA" id="ARBA00022723"/>
    </source>
</evidence>
<dbReference type="PANTHER" id="PTHR11644:SF2">
    <property type="entry name" value="CYTIDINE DEAMINASE"/>
    <property type="match status" value="1"/>
</dbReference>
<keyword evidence="2" id="KW-0479">Metal-binding</keyword>
<comment type="similarity">
    <text evidence="1">Belongs to the cytidine and deoxycytidylate deaminase family.</text>
</comment>
<dbReference type="SUPFAM" id="SSF53927">
    <property type="entry name" value="Cytidine deaminase-like"/>
    <property type="match status" value="1"/>
</dbReference>
<dbReference type="InterPro" id="IPR016193">
    <property type="entry name" value="Cytidine_deaminase-like"/>
</dbReference>
<keyword evidence="4" id="KW-0862">Zinc</keyword>
<dbReference type="RefSeq" id="WP_080319919.1">
    <property type="nucleotide sequence ID" value="NZ_MTBC01000013.1"/>
</dbReference>
<evidence type="ECO:0000256" key="4">
    <source>
        <dbReference type="ARBA" id="ARBA00022833"/>
    </source>
</evidence>
<dbReference type="GO" id="GO:0072527">
    <property type="term" value="P:pyrimidine-containing compound metabolic process"/>
    <property type="evidence" value="ECO:0007669"/>
    <property type="project" value="UniProtKB-ARBA"/>
</dbReference>
<dbReference type="OrthoDB" id="9795347at2"/>
<dbReference type="GO" id="GO:0055086">
    <property type="term" value="P:nucleobase-containing small molecule metabolic process"/>
    <property type="evidence" value="ECO:0007669"/>
    <property type="project" value="UniProtKB-ARBA"/>
</dbReference>
<sequence length="163" mass="17615">MKKRTVVCELEEYDTSSKLPANEADLLSSAITARKNSYAPYSKFNVGAAVLLEGGEVVLGNNQENACYPSGLCAERVALYAAAANYPGKKILGIAISAGSKLHKVDRPVGPCGNCRQSIMEYEVKQQTPIFLIMQGDEGVILKSNSLQNIMPISFDDSFLGDY</sequence>
<evidence type="ECO:0000259" key="5">
    <source>
        <dbReference type="PROSITE" id="PS51747"/>
    </source>
</evidence>
<keyword evidence="3" id="KW-0378">Hydrolase</keyword>
<dbReference type="InterPro" id="IPR016192">
    <property type="entry name" value="APOBEC/CMP_deaminase_Zn-bd"/>
</dbReference>